<dbReference type="EMBL" id="KV427613">
    <property type="protein sequence ID" value="KZT08942.1"/>
    <property type="molecule type" value="Genomic_DNA"/>
</dbReference>
<evidence type="ECO:0000313" key="1">
    <source>
        <dbReference type="EMBL" id="KZT08942.1"/>
    </source>
</evidence>
<dbReference type="Proteomes" id="UP000076871">
    <property type="component" value="Unassembled WGS sequence"/>
</dbReference>
<protein>
    <recommendedName>
        <fullName evidence="3">F-box domain-containing protein</fullName>
    </recommendedName>
</protein>
<accession>A0A165FGP4</accession>
<dbReference type="SUPFAM" id="SSF52047">
    <property type="entry name" value="RNI-like"/>
    <property type="match status" value="1"/>
</dbReference>
<keyword evidence="2" id="KW-1185">Reference proteome</keyword>
<dbReference type="AlphaFoldDB" id="A0A165FGP4"/>
<evidence type="ECO:0008006" key="3">
    <source>
        <dbReference type="Google" id="ProtNLM"/>
    </source>
</evidence>
<sequence length="346" mass="40119">MLSLSHNNKSSLGPALLLPSGGIDEETIAMLVGSMLKVSSLSLKCRIPPQCSTWPVTRFRSPLLRLQAVTHFSAHDVYFTNLGQFQYVICQWPQLRTLTLYKVAFRTFDSYDVDIGKLQLRSLELSNMQQQRTLDYVLALFAKALSSRSIQTLRIWEEALFGEETEHAIDDLLRTLGSSLRRFDFPWKYDLFKKPRTDFWTPQLQHSTGLQYLCINCSRMWVLFEDLANMLSRMMLPELRAIHLVFDAYCSEQSARVLDLPYIEEEIGRWRAVEDNLQQHSPTLQEFVIWRTVHQASWRSFADERYSAAWVQVLPRLHARGILHINVRPTNPIPGPFDNVPARMQS</sequence>
<name>A0A165FGP4_9APHY</name>
<dbReference type="InParanoid" id="A0A165FGP4"/>
<organism evidence="1 2">
    <name type="scientific">Laetiporus sulphureus 93-53</name>
    <dbReference type="NCBI Taxonomy" id="1314785"/>
    <lineage>
        <taxon>Eukaryota</taxon>
        <taxon>Fungi</taxon>
        <taxon>Dikarya</taxon>
        <taxon>Basidiomycota</taxon>
        <taxon>Agaricomycotina</taxon>
        <taxon>Agaricomycetes</taxon>
        <taxon>Polyporales</taxon>
        <taxon>Laetiporus</taxon>
    </lineage>
</organism>
<gene>
    <name evidence="1" type="ORF">LAESUDRAFT_748568</name>
</gene>
<reference evidence="1 2" key="1">
    <citation type="journal article" date="2016" name="Mol. Biol. Evol.">
        <title>Comparative Genomics of Early-Diverging Mushroom-Forming Fungi Provides Insights into the Origins of Lignocellulose Decay Capabilities.</title>
        <authorList>
            <person name="Nagy L.G."/>
            <person name="Riley R."/>
            <person name="Tritt A."/>
            <person name="Adam C."/>
            <person name="Daum C."/>
            <person name="Floudas D."/>
            <person name="Sun H."/>
            <person name="Yadav J.S."/>
            <person name="Pangilinan J."/>
            <person name="Larsson K.H."/>
            <person name="Matsuura K."/>
            <person name="Barry K."/>
            <person name="Labutti K."/>
            <person name="Kuo R."/>
            <person name="Ohm R.A."/>
            <person name="Bhattacharya S.S."/>
            <person name="Shirouzu T."/>
            <person name="Yoshinaga Y."/>
            <person name="Martin F.M."/>
            <person name="Grigoriev I.V."/>
            <person name="Hibbett D.S."/>
        </authorList>
    </citation>
    <scope>NUCLEOTIDE SEQUENCE [LARGE SCALE GENOMIC DNA]</scope>
    <source>
        <strain evidence="1 2">93-53</strain>
    </source>
</reference>
<dbReference type="RefSeq" id="XP_040766682.1">
    <property type="nucleotide sequence ID" value="XM_040911522.1"/>
</dbReference>
<proteinExistence type="predicted"/>
<evidence type="ECO:0000313" key="2">
    <source>
        <dbReference type="Proteomes" id="UP000076871"/>
    </source>
</evidence>
<dbReference type="GeneID" id="63828550"/>